<sequence length="399" mass="43469">MTFVSIPCANDEDCRKTPYVSSTAQCSNGLCICNEGGVLKNCTVPTAMLTSTKISVPIGRECKHPIDCKVENSYCNTTMSQCLCKRDFVSNIKGNKCLRAVNSIGGTCEDNKQCLAHLSNTECSNYQCVCTAGFHYDNKMCFKNSGIGETCQNTKECSHIKHAECNQKNICVCSFDSVVSVDNKHCLPLARELSQQCTESAQCTATLSVNAECINNHCQCTSSAHFVVRNNTCVISKSVDEACDVDDDCYQGELPDSNTVMTCNNKICTCVDGYMKNEKKCVASSASETISKISVGLLLICLLIFSGSKTRIKNTESKKRRSRGRRGKEGEEEAAEEEADESEIHKEKGKGKLERVLRSGAAKGAKEPSRISACDDCSSDDATEYSQPLASGHHHCNNI</sequence>
<dbReference type="PANTHER" id="PTHR39069:SF8">
    <property type="entry name" value="FI17111P1"/>
    <property type="match status" value="1"/>
</dbReference>
<accession>A0AA39KI40</accession>
<dbReference type="PANTHER" id="PTHR39069">
    <property type="entry name" value="ECDYSONE-INDUCIBLE GENE E1, ISOFORM A"/>
    <property type="match status" value="1"/>
</dbReference>
<feature type="domain" description="EB" evidence="2">
    <location>
        <begin position="94"/>
        <end position="141"/>
    </location>
</feature>
<feature type="compositionally biased region" description="Basic and acidic residues" evidence="1">
    <location>
        <begin position="342"/>
        <end position="357"/>
    </location>
</feature>
<reference evidence="3" key="2">
    <citation type="submission" date="2023-03" db="EMBL/GenBank/DDBJ databases">
        <authorList>
            <person name="Inwood S.N."/>
            <person name="Skelly J.G."/>
            <person name="Guhlin J."/>
            <person name="Harrop T.W.R."/>
            <person name="Goldson S.G."/>
            <person name="Dearden P.K."/>
        </authorList>
    </citation>
    <scope>NUCLEOTIDE SEQUENCE</scope>
    <source>
        <strain evidence="3">Lincoln</strain>
        <tissue evidence="3">Whole body</tissue>
    </source>
</reference>
<dbReference type="Proteomes" id="UP001168972">
    <property type="component" value="Unassembled WGS sequence"/>
</dbReference>
<feature type="region of interest" description="Disordered" evidence="1">
    <location>
        <begin position="314"/>
        <end position="399"/>
    </location>
</feature>
<feature type="domain" description="EB" evidence="2">
    <location>
        <begin position="226"/>
        <end position="281"/>
    </location>
</feature>
<reference evidence="3" key="1">
    <citation type="journal article" date="2023" name="bioRxiv">
        <title>Scaffold-level genome assemblies of two parasitoid biocontrol wasps reveal the parthenogenesis mechanism and an associated novel virus.</title>
        <authorList>
            <person name="Inwood S."/>
            <person name="Skelly J."/>
            <person name="Guhlin J."/>
            <person name="Harrop T."/>
            <person name="Goldson S."/>
            <person name="Dearden P."/>
        </authorList>
    </citation>
    <scope>NUCLEOTIDE SEQUENCE</scope>
    <source>
        <strain evidence="3">Lincoln</strain>
        <tissue evidence="3">Whole body</tissue>
    </source>
</reference>
<dbReference type="AlphaFoldDB" id="A0AA39KI40"/>
<dbReference type="EMBL" id="JAQQBR010001833">
    <property type="protein sequence ID" value="KAK0162401.1"/>
    <property type="molecule type" value="Genomic_DNA"/>
</dbReference>
<gene>
    <name evidence="3" type="ORF">PV327_006181</name>
</gene>
<protein>
    <recommendedName>
        <fullName evidence="2">EB domain-containing protein</fullName>
    </recommendedName>
</protein>
<evidence type="ECO:0000313" key="3">
    <source>
        <dbReference type="EMBL" id="KAK0162401.1"/>
    </source>
</evidence>
<dbReference type="Pfam" id="PF01683">
    <property type="entry name" value="EB"/>
    <property type="match status" value="2"/>
</dbReference>
<proteinExistence type="predicted"/>
<dbReference type="InterPro" id="IPR009030">
    <property type="entry name" value="Growth_fac_rcpt_cys_sf"/>
</dbReference>
<keyword evidence="4" id="KW-1185">Reference proteome</keyword>
<comment type="caution">
    <text evidence="3">The sequence shown here is derived from an EMBL/GenBank/DDBJ whole genome shotgun (WGS) entry which is preliminary data.</text>
</comment>
<organism evidence="3 4">
    <name type="scientific">Microctonus hyperodae</name>
    <name type="common">Parasitoid wasp</name>
    <dbReference type="NCBI Taxonomy" id="165561"/>
    <lineage>
        <taxon>Eukaryota</taxon>
        <taxon>Metazoa</taxon>
        <taxon>Ecdysozoa</taxon>
        <taxon>Arthropoda</taxon>
        <taxon>Hexapoda</taxon>
        <taxon>Insecta</taxon>
        <taxon>Pterygota</taxon>
        <taxon>Neoptera</taxon>
        <taxon>Endopterygota</taxon>
        <taxon>Hymenoptera</taxon>
        <taxon>Apocrita</taxon>
        <taxon>Ichneumonoidea</taxon>
        <taxon>Braconidae</taxon>
        <taxon>Euphorinae</taxon>
        <taxon>Microctonus</taxon>
    </lineage>
</organism>
<evidence type="ECO:0000256" key="1">
    <source>
        <dbReference type="SAM" id="MobiDB-lite"/>
    </source>
</evidence>
<name>A0AA39KI40_MICHY</name>
<dbReference type="InterPro" id="IPR006149">
    <property type="entry name" value="EB_dom"/>
</dbReference>
<evidence type="ECO:0000313" key="4">
    <source>
        <dbReference type="Proteomes" id="UP001168972"/>
    </source>
</evidence>
<dbReference type="SUPFAM" id="SSF57184">
    <property type="entry name" value="Growth factor receptor domain"/>
    <property type="match status" value="1"/>
</dbReference>
<feature type="compositionally biased region" description="Acidic residues" evidence="1">
    <location>
        <begin position="330"/>
        <end position="341"/>
    </location>
</feature>
<evidence type="ECO:0000259" key="2">
    <source>
        <dbReference type="Pfam" id="PF01683"/>
    </source>
</evidence>